<protein>
    <submittedName>
        <fullName evidence="5">Beta-lactamase family protein</fullName>
    </submittedName>
</protein>
<dbReference type="Gene3D" id="3.40.710.10">
    <property type="entry name" value="DD-peptidase/beta-lactamase superfamily"/>
    <property type="match status" value="1"/>
</dbReference>
<dbReference type="SUPFAM" id="SSF56601">
    <property type="entry name" value="beta-lactamase/transpeptidase-like"/>
    <property type="match status" value="1"/>
</dbReference>
<organism evidence="5 6">
    <name type="scientific">Penicillium cosmopolitanum</name>
    <dbReference type="NCBI Taxonomy" id="1131564"/>
    <lineage>
        <taxon>Eukaryota</taxon>
        <taxon>Fungi</taxon>
        <taxon>Dikarya</taxon>
        <taxon>Ascomycota</taxon>
        <taxon>Pezizomycotina</taxon>
        <taxon>Eurotiomycetes</taxon>
        <taxon>Eurotiomycetidae</taxon>
        <taxon>Eurotiales</taxon>
        <taxon>Aspergillaceae</taxon>
        <taxon>Penicillium</taxon>
    </lineage>
</organism>
<dbReference type="InterPro" id="IPR058664">
    <property type="entry name" value="ARB_00930-like_C"/>
</dbReference>
<gene>
    <name evidence="5" type="ORF">N7509_011279</name>
</gene>
<evidence type="ECO:0000256" key="2">
    <source>
        <dbReference type="SAM" id="SignalP"/>
    </source>
</evidence>
<name>A0A9W9VSY2_9EURO</name>
<feature type="signal peptide" evidence="2">
    <location>
        <begin position="1"/>
        <end position="23"/>
    </location>
</feature>
<keyword evidence="2" id="KW-0732">Signal</keyword>
<comment type="similarity">
    <text evidence="1">Belongs to the beta-lactamase family.</text>
</comment>
<dbReference type="RefSeq" id="XP_056486536.1">
    <property type="nucleotide sequence ID" value="XM_056635916.1"/>
</dbReference>
<dbReference type="Proteomes" id="UP001147747">
    <property type="component" value="Unassembled WGS sequence"/>
</dbReference>
<sequence length="566" mass="62089">MTPFIKLLLSTGLFLAGIDFAYAACEPEISYPVPNYGKDTLREPLGEITKSLDGLINAGEFAKTSFSLEISSSRKTLYTKYHTDKSLGGSPIDGSSVYRIASGTKMFTALGILKQEALERLNLDDEVTKYVSSLANGPSRISWKGITIRSLLAHAGGLPDNFDDEDLLLTLADPSVIGLPPVTAAQLKNLPKCGLYSNWTNPCTAADLNDDLHQVDPVFTPQKETSYSNVGYDILGEILSNVTGAKYKNYISTSILKPLGMKDTTFNVPDDSVTAKAGSGSYWGYDLGVGISSGGMYSTSSDMMKFLRWTLKNHDKITPTVNWFQPSAWNSGSHSLLGYPWEIFRSTEILPNTKRPVTFYTKGGGLEGYYSYSIIIPQYDLVIFMSVAGELAGLSNLYTKVLNPLVIAAESEAQSQLNDNYGGVYVSTDEKLNSSITFSHTDPRALHITSWVSNSTEVLAALGSFVSKKAGTTGDLYFQLMPTFRTKRSSDGRIGDIWRFINVIDDYDHPTNATTVWNDYCVVNIDPISYGKIPVNEVVFWRATDGSNSVVDEVTLSAFRVTLRRS</sequence>
<dbReference type="PANTHER" id="PTHR22935">
    <property type="entry name" value="PENICILLIN-BINDING PROTEIN"/>
    <property type="match status" value="1"/>
</dbReference>
<evidence type="ECO:0000313" key="5">
    <source>
        <dbReference type="EMBL" id="KAJ5388738.1"/>
    </source>
</evidence>
<dbReference type="AlphaFoldDB" id="A0A9W9VSY2"/>
<keyword evidence="6" id="KW-1185">Reference proteome</keyword>
<evidence type="ECO:0000259" key="3">
    <source>
        <dbReference type="Pfam" id="PF00144"/>
    </source>
</evidence>
<evidence type="ECO:0000313" key="6">
    <source>
        <dbReference type="Proteomes" id="UP001147747"/>
    </source>
</evidence>
<reference evidence="5" key="1">
    <citation type="submission" date="2022-12" db="EMBL/GenBank/DDBJ databases">
        <authorList>
            <person name="Petersen C."/>
        </authorList>
    </citation>
    <scope>NUCLEOTIDE SEQUENCE</scope>
    <source>
        <strain evidence="5">IBT 29677</strain>
    </source>
</reference>
<accession>A0A9W9VSY2</accession>
<dbReference type="InterPro" id="IPR001466">
    <property type="entry name" value="Beta-lactam-related"/>
</dbReference>
<proteinExistence type="inferred from homology"/>
<dbReference type="GeneID" id="81374896"/>
<evidence type="ECO:0000259" key="4">
    <source>
        <dbReference type="Pfam" id="PF26335"/>
    </source>
</evidence>
<dbReference type="InterPro" id="IPR051478">
    <property type="entry name" value="Beta-lactamase-like_AB/R"/>
</dbReference>
<reference evidence="5" key="2">
    <citation type="journal article" date="2023" name="IMA Fungus">
        <title>Comparative genomic study of the Penicillium genus elucidates a diverse pangenome and 15 lateral gene transfer events.</title>
        <authorList>
            <person name="Petersen C."/>
            <person name="Sorensen T."/>
            <person name="Nielsen M.R."/>
            <person name="Sondergaard T.E."/>
            <person name="Sorensen J.L."/>
            <person name="Fitzpatrick D.A."/>
            <person name="Frisvad J.C."/>
            <person name="Nielsen K.L."/>
        </authorList>
    </citation>
    <scope>NUCLEOTIDE SEQUENCE</scope>
    <source>
        <strain evidence="5">IBT 29677</strain>
    </source>
</reference>
<dbReference type="InterPro" id="IPR012338">
    <property type="entry name" value="Beta-lactam/transpept-like"/>
</dbReference>
<dbReference type="Pfam" id="PF26335">
    <property type="entry name" value="ARB_00930_C"/>
    <property type="match status" value="1"/>
</dbReference>
<dbReference type="OrthoDB" id="6220758at2759"/>
<comment type="caution">
    <text evidence="5">The sequence shown here is derived from an EMBL/GenBank/DDBJ whole genome shotgun (WGS) entry which is preliminary data.</text>
</comment>
<feature type="chain" id="PRO_5040749517" evidence="2">
    <location>
        <begin position="24"/>
        <end position="566"/>
    </location>
</feature>
<dbReference type="Pfam" id="PF00144">
    <property type="entry name" value="Beta-lactamase"/>
    <property type="match status" value="1"/>
</dbReference>
<dbReference type="PANTHER" id="PTHR22935:SF95">
    <property type="entry name" value="BETA-LACTAMASE-LIKE 1-RELATED"/>
    <property type="match status" value="1"/>
</dbReference>
<dbReference type="EMBL" id="JAPZBU010000009">
    <property type="protein sequence ID" value="KAJ5388738.1"/>
    <property type="molecule type" value="Genomic_DNA"/>
</dbReference>
<evidence type="ECO:0000256" key="1">
    <source>
        <dbReference type="ARBA" id="ARBA00038473"/>
    </source>
</evidence>
<feature type="domain" description="Beta-lactamase-related" evidence="3">
    <location>
        <begin position="73"/>
        <end position="387"/>
    </location>
</feature>
<feature type="domain" description="Beta-lactamase-like ARB-00930-like C-terminal" evidence="4">
    <location>
        <begin position="413"/>
        <end position="565"/>
    </location>
</feature>